<dbReference type="InterPro" id="IPR041963">
    <property type="entry name" value="BsuBI/PstI_C_sf"/>
</dbReference>
<proteinExistence type="predicted"/>
<name>A0A1B2JLE7_9FIRM</name>
<feature type="domain" description="BsuBI/PstI restriction endonuclease HTH" evidence="2">
    <location>
        <begin position="2"/>
        <end position="135"/>
    </location>
</feature>
<dbReference type="Pfam" id="PF17728">
    <property type="entry name" value="BsuBI_PstI_RE_N"/>
    <property type="match status" value="1"/>
</dbReference>
<dbReference type="GO" id="GO:0000287">
    <property type="term" value="F:magnesium ion binding"/>
    <property type="evidence" value="ECO:0007669"/>
    <property type="project" value="InterPro"/>
</dbReference>
<dbReference type="EMBL" id="KU612222">
    <property type="protein sequence ID" value="ANZ79454.1"/>
    <property type="molecule type" value="Genomic_DNA"/>
</dbReference>
<accession>A0A1B2JLE7</accession>
<dbReference type="InterPro" id="IPR041454">
    <property type="entry name" value="BsuBI/PstI_N"/>
</dbReference>
<organism evidence="3">
    <name type="scientific">Helcococcus kunzii</name>
    <dbReference type="NCBI Taxonomy" id="40091"/>
    <lineage>
        <taxon>Bacteria</taxon>
        <taxon>Bacillati</taxon>
        <taxon>Bacillota</taxon>
        <taxon>Tissierellia</taxon>
        <taxon>Tissierellales</taxon>
        <taxon>Peptoniphilaceae</taxon>
        <taxon>Helcococcus</taxon>
    </lineage>
</organism>
<keyword evidence="3" id="KW-0378">Hydrolase</keyword>
<dbReference type="GO" id="GO:0009036">
    <property type="term" value="F:type II site-specific deoxyribonuclease activity"/>
    <property type="evidence" value="ECO:0007669"/>
    <property type="project" value="UniProtKB-EC"/>
</dbReference>
<dbReference type="GO" id="GO:0009307">
    <property type="term" value="P:DNA restriction-modification system"/>
    <property type="evidence" value="ECO:0007669"/>
    <property type="project" value="InterPro"/>
</dbReference>
<dbReference type="Gene3D" id="1.10.10.1820">
    <property type="entry name" value="BsuBI/PstI restriction endonuclease-like"/>
    <property type="match status" value="1"/>
</dbReference>
<dbReference type="EC" id="3.1.21.4" evidence="3"/>
<reference evidence="3" key="1">
    <citation type="journal article" date="2016" name="J. Antimicrob. Chemother.">
        <title>Novel chromosome-encoded erm(47) determinant responsible for constitutive MLSB resistance in Helcococcus kunzii.</title>
        <authorList>
            <person name="Guerin F."/>
            <person name="Isnard C."/>
            <person name="Bucquet F."/>
            <person name="Fines-Guyon M."/>
            <person name="Giard J.C."/>
            <person name="Burrus V."/>
            <person name="Cattoir V."/>
        </authorList>
    </citation>
    <scope>NUCLEOTIDE SEQUENCE</scope>
    <source>
        <strain evidence="3">UCN99</strain>
    </source>
</reference>
<protein>
    <submittedName>
        <fullName evidence="3">Type II restriction enzyme BsuBI</fullName>
        <ecNumber evidence="3">3.1.21.4</ecNumber>
    </submittedName>
</protein>
<evidence type="ECO:0000259" key="1">
    <source>
        <dbReference type="Pfam" id="PF06616"/>
    </source>
</evidence>
<evidence type="ECO:0000313" key="3">
    <source>
        <dbReference type="EMBL" id="ANZ79454.1"/>
    </source>
</evidence>
<evidence type="ECO:0000259" key="2">
    <source>
        <dbReference type="Pfam" id="PF17728"/>
    </source>
</evidence>
<dbReference type="InterPro" id="IPR009528">
    <property type="entry name" value="Restrct_endonuc_II_BsuBI_C"/>
</dbReference>
<feature type="domain" description="BsuBI/PstI restriction endonuclease" evidence="1">
    <location>
        <begin position="148"/>
        <end position="298"/>
    </location>
</feature>
<dbReference type="GO" id="GO:0003677">
    <property type="term" value="F:DNA binding"/>
    <property type="evidence" value="ECO:0007669"/>
    <property type="project" value="InterPro"/>
</dbReference>
<sequence>MSKLEEAKELLKEMQVPERQQSDLCGYVILALANIKDKELWCNATNNWIRIHDIILFISENYGIAYAENSRETFRKQAIHHFRSAAFIEDNGKATNSPNYRYRLTDEMLDLVKTYKTDDWEKSKLDFLSNHDTLIDLYKSKKSMKKMPVNINGNEFKFSPGKHNQLQKLIIEEFAPRFAENSECLYVGDTIQKDLVKNEEKLKELGFEITLHDKMPDVVLYSEDKDWIYFIESVTSVGHMTPKRILEIEEMTKDVKSGKIYVTAFLDFKTFKRFSDSLAWETEVWIADLPDHMIHLNGDKFLGPRK</sequence>
<dbReference type="AlphaFoldDB" id="A0A1B2JLE7"/>
<dbReference type="Pfam" id="PF06616">
    <property type="entry name" value="BsuBI_PstI_RE"/>
    <property type="match status" value="1"/>
</dbReference>
<dbReference type="Gene3D" id="3.40.1350.80">
    <property type="match status" value="1"/>
</dbReference>
<dbReference type="InterPro" id="IPR041962">
    <property type="entry name" value="BsuBI/PstI_N_sf"/>
</dbReference>